<dbReference type="Pfam" id="PF00486">
    <property type="entry name" value="Trans_reg_C"/>
    <property type="match status" value="1"/>
</dbReference>
<evidence type="ECO:0000256" key="2">
    <source>
        <dbReference type="PROSITE-ProRule" id="PRU00339"/>
    </source>
</evidence>
<dbReference type="PROSITE" id="PS50005">
    <property type="entry name" value="TPR"/>
    <property type="match status" value="1"/>
</dbReference>
<name>A0A1S1N3P3_9GAMM</name>
<dbReference type="Gene3D" id="1.10.10.10">
    <property type="entry name" value="Winged helix-like DNA-binding domain superfamily/Winged helix DNA-binding domain"/>
    <property type="match status" value="1"/>
</dbReference>
<dbReference type="InterPro" id="IPR019734">
    <property type="entry name" value="TPR_rpt"/>
</dbReference>
<dbReference type="EMBL" id="MKJU01000006">
    <property type="protein sequence ID" value="OHU92816.1"/>
    <property type="molecule type" value="Genomic_DNA"/>
</dbReference>
<dbReference type="PROSITE" id="PS51755">
    <property type="entry name" value="OMPR_PHOB"/>
    <property type="match status" value="1"/>
</dbReference>
<comment type="caution">
    <text evidence="6">The sequence shown here is derived from an EMBL/GenBank/DDBJ whole genome shotgun (WGS) entry which is preliminary data.</text>
</comment>
<dbReference type="Proteomes" id="UP000179786">
    <property type="component" value="Unassembled WGS sequence"/>
</dbReference>
<keyword evidence="1 3" id="KW-0238">DNA-binding</keyword>
<feature type="transmembrane region" description="Helical" evidence="4">
    <location>
        <begin position="129"/>
        <end position="150"/>
    </location>
</feature>
<sequence length="725" mass="82333">MQFKVGKWVLNEKRFSILEGENEIELSPAAFKLLQLLVLKSDEVVSISEIKKQVWNTEYTTDNLVYQTVRNLRLALEGGEEQAYIKTVPRFGYQLIVQVSHIAHGSNQDKSPSTAPHDIEKTPHNKVSIYKLMLTLIITSLIAICTYLWVHFKQTHSLVSIQEGATNTPHLVVIDSGTHNNEKKLVVLHNKLASALNISDVISAQNNTFLETVNDLGSQPKLVIKYLPEKDAVLALVMMGLPSRLIHIEYQPLVKFDTHKVLSNIAGQFTTPMLRQGNSGLAELVRGSNELKALAALSESESIKNAIVKLRLEIDTSSLNEQQTRAKHAFINTLLAFYRVEFIEDNKLQAGVNYLLARYHQSNYSLIAAALYLANNDNGHIAFQLLEKLEQDHFLTFIQGLLHIELDENDRALKHFEKVFKHEPEFEDNAYFYFLELLYSPRNEELRQYQTTLQSYPYLSTSIDFVFANWFMMQGDFEHVFTLLSERQAAMSCNDDFAGALALLNVVLGNFEESEYWAGQLPARDWRLPWLAFSKHAYEKNLTTYPQWYQSYAPDILGGDSLFEALFLNATTYLALGDKQQAMPFYSQMEKSLSRFSQEALLDLANVVTQVQVESLSMDERVRLLSQHENAALAMPMDEIALTDLVLASFFVLYGDMSRAEQAMIQGCNKSPVMCLSWGAFPLLSRVANTNNVEQAKSQAMAKMVELQPRINLLNKQLRGVCEED</sequence>
<dbReference type="InterPro" id="IPR036388">
    <property type="entry name" value="WH-like_DNA-bd_sf"/>
</dbReference>
<keyword evidence="7" id="KW-1185">Reference proteome</keyword>
<dbReference type="GO" id="GO:0003677">
    <property type="term" value="F:DNA binding"/>
    <property type="evidence" value="ECO:0007669"/>
    <property type="project" value="UniProtKB-UniRule"/>
</dbReference>
<dbReference type="STRING" id="1859457.BET10_05045"/>
<dbReference type="SMART" id="SM00862">
    <property type="entry name" value="Trans_reg_C"/>
    <property type="match status" value="1"/>
</dbReference>
<dbReference type="GO" id="GO:0000160">
    <property type="term" value="P:phosphorelay signal transduction system"/>
    <property type="evidence" value="ECO:0007669"/>
    <property type="project" value="InterPro"/>
</dbReference>
<accession>A0A1S1N3P3</accession>
<protein>
    <recommendedName>
        <fullName evidence="5">OmpR/PhoB-type domain-containing protein</fullName>
    </recommendedName>
</protein>
<dbReference type="OrthoDB" id="6311790at2"/>
<evidence type="ECO:0000256" key="4">
    <source>
        <dbReference type="SAM" id="Phobius"/>
    </source>
</evidence>
<evidence type="ECO:0000259" key="5">
    <source>
        <dbReference type="PROSITE" id="PS51755"/>
    </source>
</evidence>
<dbReference type="InterPro" id="IPR001867">
    <property type="entry name" value="OmpR/PhoB-type_DNA-bd"/>
</dbReference>
<dbReference type="GO" id="GO:0006355">
    <property type="term" value="P:regulation of DNA-templated transcription"/>
    <property type="evidence" value="ECO:0007669"/>
    <property type="project" value="InterPro"/>
</dbReference>
<dbReference type="CDD" id="cd00383">
    <property type="entry name" value="trans_reg_C"/>
    <property type="match status" value="1"/>
</dbReference>
<dbReference type="SUPFAM" id="SSF46894">
    <property type="entry name" value="C-terminal effector domain of the bipartite response regulators"/>
    <property type="match status" value="1"/>
</dbReference>
<dbReference type="AlphaFoldDB" id="A0A1S1N3P3"/>
<evidence type="ECO:0000313" key="6">
    <source>
        <dbReference type="EMBL" id="OHU92816.1"/>
    </source>
</evidence>
<evidence type="ECO:0000256" key="1">
    <source>
        <dbReference type="ARBA" id="ARBA00023125"/>
    </source>
</evidence>
<dbReference type="SUPFAM" id="SSF48452">
    <property type="entry name" value="TPR-like"/>
    <property type="match status" value="1"/>
</dbReference>
<organism evidence="6 7">
    <name type="scientific">Pseudoalteromonas amylolytica</name>
    <dbReference type="NCBI Taxonomy" id="1859457"/>
    <lineage>
        <taxon>Bacteria</taxon>
        <taxon>Pseudomonadati</taxon>
        <taxon>Pseudomonadota</taxon>
        <taxon>Gammaproteobacteria</taxon>
        <taxon>Alteromonadales</taxon>
        <taxon>Pseudoalteromonadaceae</taxon>
        <taxon>Pseudoalteromonas</taxon>
    </lineage>
</organism>
<feature type="domain" description="OmpR/PhoB-type" evidence="5">
    <location>
        <begin position="1"/>
        <end position="97"/>
    </location>
</feature>
<feature type="DNA-binding region" description="OmpR/PhoB-type" evidence="3">
    <location>
        <begin position="1"/>
        <end position="97"/>
    </location>
</feature>
<keyword evidence="2" id="KW-0802">TPR repeat</keyword>
<keyword evidence="4" id="KW-1133">Transmembrane helix</keyword>
<dbReference type="InterPro" id="IPR016032">
    <property type="entry name" value="Sig_transdc_resp-reg_C-effctor"/>
</dbReference>
<evidence type="ECO:0000256" key="3">
    <source>
        <dbReference type="PROSITE-ProRule" id="PRU01091"/>
    </source>
</evidence>
<feature type="repeat" description="TPR" evidence="2">
    <location>
        <begin position="393"/>
        <end position="426"/>
    </location>
</feature>
<keyword evidence="4" id="KW-0812">Transmembrane</keyword>
<reference evidence="6 7" key="1">
    <citation type="submission" date="2016-09" db="EMBL/GenBank/DDBJ databases">
        <title>Pseudoalteromonas amylolytica sp. nov., isolated from the surface seawater.</title>
        <authorList>
            <person name="Wu Y.-H."/>
            <person name="Cheng H."/>
            <person name="Jin X.-B."/>
            <person name="Wang C.-S."/>
            <person name="Xu X.-W."/>
        </authorList>
    </citation>
    <scope>NUCLEOTIDE SEQUENCE [LARGE SCALE GENOMIC DNA]</scope>
    <source>
        <strain evidence="6 7">JW1</strain>
    </source>
</reference>
<gene>
    <name evidence="6" type="ORF">BET10_05045</name>
</gene>
<proteinExistence type="predicted"/>
<evidence type="ECO:0000313" key="7">
    <source>
        <dbReference type="Proteomes" id="UP000179786"/>
    </source>
</evidence>
<dbReference type="RefSeq" id="WP_070983376.1">
    <property type="nucleotide sequence ID" value="NZ_MKJU01000006.1"/>
</dbReference>
<keyword evidence="4" id="KW-0472">Membrane</keyword>
<dbReference type="InterPro" id="IPR011990">
    <property type="entry name" value="TPR-like_helical_dom_sf"/>
</dbReference>